<dbReference type="RefSeq" id="WP_158422680.1">
    <property type="nucleotide sequence ID" value="NZ_JAOQJL010000045.1"/>
</dbReference>
<dbReference type="InterPro" id="IPR000182">
    <property type="entry name" value="GNAT_dom"/>
</dbReference>
<dbReference type="InterPro" id="IPR016181">
    <property type="entry name" value="Acyl_CoA_acyltransferase"/>
</dbReference>
<dbReference type="Pfam" id="PF13673">
    <property type="entry name" value="Acetyltransf_10"/>
    <property type="match status" value="1"/>
</dbReference>
<dbReference type="PANTHER" id="PTHR43800">
    <property type="entry name" value="PEPTIDYL-LYSINE N-ACETYLTRANSFERASE YJAB"/>
    <property type="match status" value="1"/>
</dbReference>
<reference evidence="4 5" key="1">
    <citation type="journal article" date="2021" name="ISME Commun">
        <title>Automated analysis of genomic sequences facilitates high-throughput and comprehensive description of bacteria.</title>
        <authorList>
            <person name="Hitch T.C.A."/>
        </authorList>
    </citation>
    <scope>NUCLEOTIDE SEQUENCE [LARGE SCALE GENOMIC DNA]</scope>
    <source>
        <strain evidence="4 5">Sanger_23</strain>
    </source>
</reference>
<organism evidence="4 5">
    <name type="scientific">Blautia ammoniilytica</name>
    <dbReference type="NCBI Taxonomy" id="2981782"/>
    <lineage>
        <taxon>Bacteria</taxon>
        <taxon>Bacillati</taxon>
        <taxon>Bacillota</taxon>
        <taxon>Clostridia</taxon>
        <taxon>Lachnospirales</taxon>
        <taxon>Lachnospiraceae</taxon>
        <taxon>Blautia</taxon>
    </lineage>
</organism>
<comment type="caution">
    <text evidence="4">The sequence shown here is derived from an EMBL/GenBank/DDBJ whole genome shotgun (WGS) entry which is preliminary data.</text>
</comment>
<dbReference type="PROSITE" id="PS51186">
    <property type="entry name" value="GNAT"/>
    <property type="match status" value="1"/>
</dbReference>
<feature type="domain" description="N-acetyltransferase" evidence="3">
    <location>
        <begin position="1"/>
        <end position="140"/>
    </location>
</feature>
<dbReference type="SUPFAM" id="SSF55729">
    <property type="entry name" value="Acyl-CoA N-acyltransferases (Nat)"/>
    <property type="match status" value="1"/>
</dbReference>
<evidence type="ECO:0000313" key="4">
    <source>
        <dbReference type="EMBL" id="MCU6766935.1"/>
    </source>
</evidence>
<proteinExistence type="predicted"/>
<dbReference type="EMBL" id="JAOQJL010000045">
    <property type="protein sequence ID" value="MCU6766935.1"/>
    <property type="molecule type" value="Genomic_DNA"/>
</dbReference>
<dbReference type="NCBIfam" id="NF007853">
    <property type="entry name" value="PRK10562.1"/>
    <property type="match status" value="1"/>
</dbReference>
<dbReference type="Proteomes" id="UP001652409">
    <property type="component" value="Unassembled WGS sequence"/>
</dbReference>
<dbReference type="CDD" id="cd04301">
    <property type="entry name" value="NAT_SF"/>
    <property type="match status" value="1"/>
</dbReference>
<keyword evidence="1 4" id="KW-0808">Transferase</keyword>
<keyword evidence="5" id="KW-1185">Reference proteome</keyword>
<gene>
    <name evidence="4" type="ORF">OCV61_16295</name>
</gene>
<name>A0ABT2TXJ1_9FIRM</name>
<protein>
    <submittedName>
        <fullName evidence="4">N-acetyltransferase</fullName>
        <ecNumber evidence="4">2.3.1.-</ecNumber>
    </submittedName>
</protein>
<evidence type="ECO:0000259" key="3">
    <source>
        <dbReference type="PROSITE" id="PS51186"/>
    </source>
</evidence>
<evidence type="ECO:0000256" key="1">
    <source>
        <dbReference type="ARBA" id="ARBA00022679"/>
    </source>
</evidence>
<dbReference type="PANTHER" id="PTHR43800:SF1">
    <property type="entry name" value="PEPTIDYL-LYSINE N-ACETYLTRANSFERASE YJAB"/>
    <property type="match status" value="1"/>
</dbReference>
<evidence type="ECO:0000313" key="5">
    <source>
        <dbReference type="Proteomes" id="UP001652409"/>
    </source>
</evidence>
<accession>A0ABT2TXJ1</accession>
<dbReference type="EC" id="2.3.1.-" evidence="4"/>
<evidence type="ECO:0000256" key="2">
    <source>
        <dbReference type="ARBA" id="ARBA00023315"/>
    </source>
</evidence>
<dbReference type="Gene3D" id="3.40.630.30">
    <property type="match status" value="1"/>
</dbReference>
<keyword evidence="2 4" id="KW-0012">Acyltransferase</keyword>
<sequence length="140" mass="16772">MIRRFETRDLNEIMDLWLHANIESHSFIEADYWKKNYDMVRKLISEAEMYVAEENEEIQGFIGLIDTYIAGIFVKAKEQSKGIGTELLRTVTKLKDQLNLNVYKKNMRAVVFYQHRGFKIVNQKIDENTSEEEYTMEWHR</sequence>
<dbReference type="GO" id="GO:0016746">
    <property type="term" value="F:acyltransferase activity"/>
    <property type="evidence" value="ECO:0007669"/>
    <property type="project" value="UniProtKB-KW"/>
</dbReference>